<dbReference type="InterPro" id="IPR002659">
    <property type="entry name" value="Glyco_trans_31"/>
</dbReference>
<keyword evidence="13" id="KW-1185">Reference proteome</keyword>
<evidence type="ECO:0000313" key="12">
    <source>
        <dbReference type="EMBL" id="GFO29885.1"/>
    </source>
</evidence>
<protein>
    <recommendedName>
        <fullName evidence="10">Hexosyltransferase</fullName>
        <ecNumber evidence="10">2.4.1.-</ecNumber>
    </recommendedName>
</protein>
<dbReference type="PANTHER" id="PTHR11214">
    <property type="entry name" value="BETA-1,3-N-ACETYLGLUCOSAMINYLTRANSFERASE"/>
    <property type="match status" value="1"/>
</dbReference>
<dbReference type="PANTHER" id="PTHR11214:SF314">
    <property type="entry name" value="HEXOSYLTRANSFERASE"/>
    <property type="match status" value="1"/>
</dbReference>
<keyword evidence="6" id="KW-0735">Signal-anchor</keyword>
<keyword evidence="4" id="KW-0808">Transferase</keyword>
<accession>A0AAV4CDX5</accession>
<evidence type="ECO:0000256" key="4">
    <source>
        <dbReference type="ARBA" id="ARBA00022679"/>
    </source>
</evidence>
<evidence type="ECO:0000256" key="6">
    <source>
        <dbReference type="ARBA" id="ARBA00022968"/>
    </source>
</evidence>
<dbReference type="AlphaFoldDB" id="A0AAV4CDX5"/>
<dbReference type="EMBL" id="BLXT01006199">
    <property type="protein sequence ID" value="GFO29885.1"/>
    <property type="molecule type" value="Genomic_DNA"/>
</dbReference>
<name>A0AAV4CDX5_9GAST</name>
<keyword evidence="8 10" id="KW-0333">Golgi apparatus</keyword>
<evidence type="ECO:0000256" key="7">
    <source>
        <dbReference type="ARBA" id="ARBA00022989"/>
    </source>
</evidence>
<keyword evidence="5" id="KW-0812">Transmembrane</keyword>
<feature type="region of interest" description="Disordered" evidence="11">
    <location>
        <begin position="377"/>
        <end position="398"/>
    </location>
</feature>
<evidence type="ECO:0000256" key="9">
    <source>
        <dbReference type="ARBA" id="ARBA00023136"/>
    </source>
</evidence>
<reference evidence="12 13" key="1">
    <citation type="journal article" date="2021" name="Elife">
        <title>Chloroplast acquisition without the gene transfer in kleptoplastic sea slugs, Plakobranchus ocellatus.</title>
        <authorList>
            <person name="Maeda T."/>
            <person name="Takahashi S."/>
            <person name="Yoshida T."/>
            <person name="Shimamura S."/>
            <person name="Takaki Y."/>
            <person name="Nagai Y."/>
            <person name="Toyoda A."/>
            <person name="Suzuki Y."/>
            <person name="Arimoto A."/>
            <person name="Ishii H."/>
            <person name="Satoh N."/>
            <person name="Nishiyama T."/>
            <person name="Hasebe M."/>
            <person name="Maruyama T."/>
            <person name="Minagawa J."/>
            <person name="Obokata J."/>
            <person name="Shigenobu S."/>
        </authorList>
    </citation>
    <scope>NUCLEOTIDE SEQUENCE [LARGE SCALE GENOMIC DNA]</scope>
</reference>
<organism evidence="12 13">
    <name type="scientific">Plakobranchus ocellatus</name>
    <dbReference type="NCBI Taxonomy" id="259542"/>
    <lineage>
        <taxon>Eukaryota</taxon>
        <taxon>Metazoa</taxon>
        <taxon>Spiralia</taxon>
        <taxon>Lophotrochozoa</taxon>
        <taxon>Mollusca</taxon>
        <taxon>Gastropoda</taxon>
        <taxon>Heterobranchia</taxon>
        <taxon>Euthyneura</taxon>
        <taxon>Panpulmonata</taxon>
        <taxon>Sacoglossa</taxon>
        <taxon>Placobranchoidea</taxon>
        <taxon>Plakobranchidae</taxon>
        <taxon>Plakobranchus</taxon>
    </lineage>
</organism>
<dbReference type="Proteomes" id="UP000735302">
    <property type="component" value="Unassembled WGS sequence"/>
</dbReference>
<dbReference type="Gene3D" id="3.90.550.50">
    <property type="match status" value="1"/>
</dbReference>
<gene>
    <name evidence="12" type="ORF">PoB_005639000</name>
</gene>
<dbReference type="GO" id="GO:0006493">
    <property type="term" value="P:protein O-linked glycosylation"/>
    <property type="evidence" value="ECO:0007669"/>
    <property type="project" value="TreeGrafter"/>
</dbReference>
<evidence type="ECO:0000256" key="8">
    <source>
        <dbReference type="ARBA" id="ARBA00023034"/>
    </source>
</evidence>
<keyword evidence="3 10" id="KW-0328">Glycosyltransferase</keyword>
<evidence type="ECO:0000256" key="2">
    <source>
        <dbReference type="ARBA" id="ARBA00008661"/>
    </source>
</evidence>
<keyword evidence="9" id="KW-0472">Membrane</keyword>
<evidence type="ECO:0000313" key="13">
    <source>
        <dbReference type="Proteomes" id="UP000735302"/>
    </source>
</evidence>
<dbReference type="EC" id="2.4.1.-" evidence="10"/>
<comment type="caution">
    <text evidence="12">The sequence shown here is derived from an EMBL/GenBank/DDBJ whole genome shotgun (WGS) entry which is preliminary data.</text>
</comment>
<dbReference type="Pfam" id="PF01762">
    <property type="entry name" value="Galactosyl_T"/>
    <property type="match status" value="2"/>
</dbReference>
<evidence type="ECO:0000256" key="11">
    <source>
        <dbReference type="SAM" id="MobiDB-lite"/>
    </source>
</evidence>
<evidence type="ECO:0000256" key="10">
    <source>
        <dbReference type="RuleBase" id="RU363063"/>
    </source>
</evidence>
<comment type="subcellular location">
    <subcellularLocation>
        <location evidence="1 10">Golgi apparatus membrane</location>
        <topology evidence="1 10">Single-pass type II membrane protein</topology>
    </subcellularLocation>
</comment>
<evidence type="ECO:0000256" key="1">
    <source>
        <dbReference type="ARBA" id="ARBA00004323"/>
    </source>
</evidence>
<comment type="similarity">
    <text evidence="2 10">Belongs to the glycosyltransferase 31 family.</text>
</comment>
<sequence>MIVPNVRDAEWQAKLRRFTCLSIARCSKAWRSLKTSDKCRACWALPRLRPETFRLPLLLILIYLLLQLNRMLLHRISPVSDPVDSKYTRPGDVLRNHSFRQIISPSISCKHRDIELIVCVPLTIDNVARRHAIRNTWGNLKRLRHVLDSSDTPLSHQNQTVQQKHSDVHLLFFVGHWPKPDGKEAQQTLLKEAAKYGDIVQESYLDAYANLTLKSIAILKWVVTNCPNAQYVAKVDDDVYFNIPLLLKLLRETSNIILSKLKLAQPESIKPRFPLLESYKNLPPPFIIGDKFVKAKPERDIKSKWFTSPKVYSSEYYPDYVSGTAYAMSGSAVHQLYTTSLRLPLFWMEDIFITGMSARAAGVPVLASKRFTCAKPKGTGFSQPSSDPEATRPELSRTPLIHSEGRANIIAFFTTLGCKENSTIRLRAAPSELTRPQPQWF</sequence>
<keyword evidence="7" id="KW-1133">Transmembrane helix</keyword>
<dbReference type="GO" id="GO:0016758">
    <property type="term" value="F:hexosyltransferase activity"/>
    <property type="evidence" value="ECO:0007669"/>
    <property type="project" value="InterPro"/>
</dbReference>
<evidence type="ECO:0000256" key="3">
    <source>
        <dbReference type="ARBA" id="ARBA00022676"/>
    </source>
</evidence>
<evidence type="ECO:0000256" key="5">
    <source>
        <dbReference type="ARBA" id="ARBA00022692"/>
    </source>
</evidence>
<dbReference type="GO" id="GO:0000139">
    <property type="term" value="C:Golgi membrane"/>
    <property type="evidence" value="ECO:0007669"/>
    <property type="project" value="UniProtKB-SubCell"/>
</dbReference>
<proteinExistence type="inferred from homology"/>